<organism evidence="3 4">
    <name type="scientific">Dehalobacter restrictus</name>
    <dbReference type="NCBI Taxonomy" id="55583"/>
    <lineage>
        <taxon>Bacteria</taxon>
        <taxon>Bacillati</taxon>
        <taxon>Bacillota</taxon>
        <taxon>Clostridia</taxon>
        <taxon>Eubacteriales</taxon>
        <taxon>Desulfitobacteriaceae</taxon>
        <taxon>Dehalobacter</taxon>
    </lineage>
</organism>
<dbReference type="Gene3D" id="3.40.50.720">
    <property type="entry name" value="NAD(P)-binding Rossmann-like Domain"/>
    <property type="match status" value="1"/>
</dbReference>
<gene>
    <name evidence="3" type="ORF">GQ588_01260</name>
</gene>
<dbReference type="PANTHER" id="PTHR40459">
    <property type="entry name" value="CONSERVED HYPOTHETICAL ALANINE AND LEUCINE RICH PROTEIN"/>
    <property type="match status" value="1"/>
</dbReference>
<dbReference type="SUPFAM" id="SSF51735">
    <property type="entry name" value="NAD(P)-binding Rossmann-fold domains"/>
    <property type="match status" value="1"/>
</dbReference>
<dbReference type="InterPro" id="IPR036291">
    <property type="entry name" value="NAD(P)-bd_dom_sf"/>
</dbReference>
<accession>A0A857DEV6</accession>
<dbReference type="EMBL" id="CP046996">
    <property type="protein sequence ID" value="QGZ99396.1"/>
    <property type="molecule type" value="Genomic_DNA"/>
</dbReference>
<dbReference type="InterPro" id="IPR008927">
    <property type="entry name" value="6-PGluconate_DH-like_C_sf"/>
</dbReference>
<feature type="domain" description="Putative oxidoreductase/dehydrogenase Rossmann-like" evidence="1">
    <location>
        <begin position="4"/>
        <end position="117"/>
    </location>
</feature>
<dbReference type="PANTHER" id="PTHR40459:SF1">
    <property type="entry name" value="CONSERVED HYPOTHETICAL ALANINE AND LEUCINE RICH PROTEIN"/>
    <property type="match status" value="1"/>
</dbReference>
<dbReference type="RefSeq" id="WP_019224808.1">
    <property type="nucleotide sequence ID" value="NZ_CP046996.1"/>
</dbReference>
<reference evidence="3 4" key="1">
    <citation type="submission" date="2019-12" db="EMBL/GenBank/DDBJ databases">
        <title>Sequence classification of anaerobic respiratory reductive dehalogenases: First we see many, then we see few.</title>
        <authorList>
            <person name="Molenda O."/>
            <person name="Puentes Jacome L.A."/>
            <person name="Cao X."/>
            <person name="Nesbo C.L."/>
            <person name="Tang S."/>
            <person name="Morson N."/>
            <person name="Patron J."/>
            <person name="Lomheim L."/>
            <person name="Wishart D.S."/>
            <person name="Edwards E.A."/>
        </authorList>
    </citation>
    <scope>NUCLEOTIDE SEQUENCE [LARGE SCALE GENOMIC DNA]</scope>
    <source>
        <strain evidence="3 4">12DCA</strain>
    </source>
</reference>
<dbReference type="Pfam" id="PF10728">
    <property type="entry name" value="DUF2520"/>
    <property type="match status" value="1"/>
</dbReference>
<evidence type="ECO:0000259" key="2">
    <source>
        <dbReference type="Pfam" id="PF10728"/>
    </source>
</evidence>
<dbReference type="SUPFAM" id="SSF48179">
    <property type="entry name" value="6-phosphogluconate dehydrogenase C-terminal domain-like"/>
    <property type="match status" value="1"/>
</dbReference>
<protein>
    <submittedName>
        <fullName evidence="3">DUF2520 domain-containing protein</fullName>
    </submittedName>
</protein>
<evidence type="ECO:0000259" key="1">
    <source>
        <dbReference type="Pfam" id="PF10727"/>
    </source>
</evidence>
<name>A0A857DEV6_9FIRM</name>
<dbReference type="Proteomes" id="UP000430508">
    <property type="component" value="Chromosome"/>
</dbReference>
<dbReference type="InterPro" id="IPR018931">
    <property type="entry name" value="DUF2520"/>
</dbReference>
<evidence type="ECO:0000313" key="3">
    <source>
        <dbReference type="EMBL" id="QGZ99396.1"/>
    </source>
</evidence>
<dbReference type="InterPro" id="IPR019665">
    <property type="entry name" value="OxRdtase/DH_put_Rossmann_dom"/>
</dbReference>
<dbReference type="Pfam" id="PF10727">
    <property type="entry name" value="Rossmann-like"/>
    <property type="match status" value="1"/>
</dbReference>
<feature type="domain" description="DUF2520" evidence="2">
    <location>
        <begin position="138"/>
        <end position="263"/>
    </location>
</feature>
<dbReference type="Gene3D" id="1.10.1040.20">
    <property type="entry name" value="ProC-like, C-terminal domain"/>
    <property type="match status" value="1"/>
</dbReference>
<evidence type="ECO:0000313" key="4">
    <source>
        <dbReference type="Proteomes" id="UP000430508"/>
    </source>
</evidence>
<dbReference type="AlphaFoldDB" id="A0A857DEV6"/>
<dbReference type="InterPro" id="IPR037108">
    <property type="entry name" value="TM1727-like_C_sf"/>
</dbReference>
<sequence length="301" mass="32795">MSENTIKFGIIGTGVVGTSLAILLEKAGLECIGVHTRGKRSYDHFRRYLPKEQLGLKQLVMESDLIFITTQDCNIEDAAARLSQEKDIKPGQIWIHCSGSLPSGVMCQDPVLPVGYLSLHPLQAFANIDVAVSVMKGTYFGIEGSSPEVERQGEELVMLLGGIPLKINPAKKSLYHAGAVVVSNYLVSLVLLAVKLFEQAGIERKDALAALLPLLAGSCRNIGKLGLPGALTGPIARGDAEVVARHLQSMPEEIRTVYRELGKLALELGLEKKLWDRASYRPEDLNDLEELLNDLGKETKQ</sequence>
<proteinExistence type="predicted"/>